<gene>
    <name evidence="1" type="ORF">OUZ56_020669</name>
</gene>
<protein>
    <submittedName>
        <fullName evidence="1">Uncharacterized protein</fullName>
    </submittedName>
</protein>
<evidence type="ECO:0000313" key="1">
    <source>
        <dbReference type="EMBL" id="KAK4011551.1"/>
    </source>
</evidence>
<proteinExistence type="predicted"/>
<comment type="caution">
    <text evidence="1">The sequence shown here is derived from an EMBL/GenBank/DDBJ whole genome shotgun (WGS) entry which is preliminary data.</text>
</comment>
<accession>A0ABQ9ZF41</accession>
<dbReference type="Proteomes" id="UP001234178">
    <property type="component" value="Unassembled WGS sequence"/>
</dbReference>
<organism evidence="1 2">
    <name type="scientific">Daphnia magna</name>
    <dbReference type="NCBI Taxonomy" id="35525"/>
    <lineage>
        <taxon>Eukaryota</taxon>
        <taxon>Metazoa</taxon>
        <taxon>Ecdysozoa</taxon>
        <taxon>Arthropoda</taxon>
        <taxon>Crustacea</taxon>
        <taxon>Branchiopoda</taxon>
        <taxon>Diplostraca</taxon>
        <taxon>Cladocera</taxon>
        <taxon>Anomopoda</taxon>
        <taxon>Daphniidae</taxon>
        <taxon>Daphnia</taxon>
    </lineage>
</organism>
<dbReference type="EMBL" id="JAOYFB010000003">
    <property type="protein sequence ID" value="KAK4011551.1"/>
    <property type="molecule type" value="Genomic_DNA"/>
</dbReference>
<evidence type="ECO:0000313" key="2">
    <source>
        <dbReference type="Proteomes" id="UP001234178"/>
    </source>
</evidence>
<name>A0ABQ9ZF41_9CRUS</name>
<reference evidence="1 2" key="1">
    <citation type="journal article" date="2023" name="Nucleic Acids Res.">
        <title>The hologenome of Daphnia magna reveals possible DNA methylation and microbiome-mediated evolution of the host genome.</title>
        <authorList>
            <person name="Chaturvedi A."/>
            <person name="Li X."/>
            <person name="Dhandapani V."/>
            <person name="Marshall H."/>
            <person name="Kissane S."/>
            <person name="Cuenca-Cambronero M."/>
            <person name="Asole G."/>
            <person name="Calvet F."/>
            <person name="Ruiz-Romero M."/>
            <person name="Marangio P."/>
            <person name="Guigo R."/>
            <person name="Rago D."/>
            <person name="Mirbahai L."/>
            <person name="Eastwood N."/>
            <person name="Colbourne J.K."/>
            <person name="Zhou J."/>
            <person name="Mallon E."/>
            <person name="Orsini L."/>
        </authorList>
    </citation>
    <scope>NUCLEOTIDE SEQUENCE [LARGE SCALE GENOMIC DNA]</scope>
    <source>
        <strain evidence="1">LRV0_1</strain>
    </source>
</reference>
<sequence length="67" mass="7689">MSPSSSAATAMMSTTTTLTMFETCCTMDRWQQIGYFSYKAKLRQDINDDWIDINHDIWPSSGVFLKL</sequence>
<keyword evidence="2" id="KW-1185">Reference proteome</keyword>